<dbReference type="InterPro" id="IPR027796">
    <property type="entry name" value="OTT_1508_deam-like"/>
</dbReference>
<dbReference type="EMBL" id="PNEN01000488">
    <property type="protein sequence ID" value="PPJ57725.1"/>
    <property type="molecule type" value="Genomic_DNA"/>
</dbReference>
<feature type="region of interest" description="Disordered" evidence="1">
    <location>
        <begin position="746"/>
        <end position="765"/>
    </location>
</feature>
<dbReference type="AlphaFoldDB" id="A0A2S6CDC2"/>
<dbReference type="Pfam" id="PF14441">
    <property type="entry name" value="OTT_1508_deam"/>
    <property type="match status" value="1"/>
</dbReference>
<organism evidence="2 3">
    <name type="scientific">Cercospora berteroae</name>
    <dbReference type="NCBI Taxonomy" id="357750"/>
    <lineage>
        <taxon>Eukaryota</taxon>
        <taxon>Fungi</taxon>
        <taxon>Dikarya</taxon>
        <taxon>Ascomycota</taxon>
        <taxon>Pezizomycotina</taxon>
        <taxon>Dothideomycetes</taxon>
        <taxon>Dothideomycetidae</taxon>
        <taxon>Mycosphaerellales</taxon>
        <taxon>Mycosphaerellaceae</taxon>
        <taxon>Cercospora</taxon>
    </lineage>
</organism>
<feature type="region of interest" description="Disordered" evidence="1">
    <location>
        <begin position="1"/>
        <end position="27"/>
    </location>
</feature>
<dbReference type="STRING" id="357750.A0A2S6CDC2"/>
<reference evidence="3" key="1">
    <citation type="journal article" date="2017" name="bioRxiv">
        <title>Conservation of a gene cluster reveals novel cercosporin biosynthetic mechanisms and extends production to the genus Colletotrichum.</title>
        <authorList>
            <person name="de Jonge R."/>
            <person name="Ebert M.K."/>
            <person name="Huitt-Roehl C.R."/>
            <person name="Pal P."/>
            <person name="Suttle J.C."/>
            <person name="Spanner R.E."/>
            <person name="Neubauer J.D."/>
            <person name="Jurick W.M.II."/>
            <person name="Stott K.A."/>
            <person name="Secor G.A."/>
            <person name="Thomma B.P.H.J."/>
            <person name="Van de Peer Y."/>
            <person name="Townsend C.A."/>
            <person name="Bolton M.D."/>
        </authorList>
    </citation>
    <scope>NUCLEOTIDE SEQUENCE [LARGE SCALE GENOMIC DNA]</scope>
    <source>
        <strain evidence="3">CBS538.71</strain>
    </source>
</reference>
<accession>A0A2S6CDC2</accession>
<feature type="compositionally biased region" description="Basic and acidic residues" evidence="1">
    <location>
        <begin position="751"/>
        <end position="765"/>
    </location>
</feature>
<evidence type="ECO:0000313" key="3">
    <source>
        <dbReference type="Proteomes" id="UP000237631"/>
    </source>
</evidence>
<feature type="region of interest" description="Disordered" evidence="1">
    <location>
        <begin position="795"/>
        <end position="816"/>
    </location>
</feature>
<dbReference type="PANTHER" id="PTHR42037">
    <property type="match status" value="1"/>
</dbReference>
<evidence type="ECO:0008006" key="4">
    <source>
        <dbReference type="Google" id="ProtNLM"/>
    </source>
</evidence>
<evidence type="ECO:0000313" key="2">
    <source>
        <dbReference type="EMBL" id="PPJ57725.1"/>
    </source>
</evidence>
<gene>
    <name evidence="2" type="ORF">CBER1_00065</name>
</gene>
<keyword evidence="3" id="KW-1185">Reference proteome</keyword>
<dbReference type="PANTHER" id="PTHR42037:SF1">
    <property type="match status" value="1"/>
</dbReference>
<protein>
    <recommendedName>
        <fullName evidence="4">BTB domain-containing protein</fullName>
    </recommendedName>
</protein>
<proteinExistence type="predicted"/>
<comment type="caution">
    <text evidence="2">The sequence shown here is derived from an EMBL/GenBank/DDBJ whole genome shotgun (WGS) entry which is preliminary data.</text>
</comment>
<dbReference type="Proteomes" id="UP000237631">
    <property type="component" value="Unassembled WGS sequence"/>
</dbReference>
<name>A0A2S6CDC2_9PEZI</name>
<sequence length="1008" mass="113973">MSDTDPPSHFAEDASVDESCQEPSMPNVDRRAYHERCAWLGKKLCTSLLAESVFRDAQASSSSTDLDASLLAAFIDFPFYDCLEKVDGLKTVSVDSSADGDTGDLVKTFMTKIGVLVDQGDSELRRRLSNLIQSRGSTTLPTYGSDTRPPSPPVSIDADLHSEIPLAFCTMRLQEWCTRQQKSVDYEGRQLSIDPPRWEMTCKVDGLGKHTCFTWMLRVQLWWQSLYLKMSSGQRTDDLSTAMTSFYEALALKALVQHAPNVNEQNTHDSDDETPNSEDEIGRFAGEDMQQQPNDRFATRTRLHVPERANAKWCAFLDALCVLCWFGQGGESVVSIAAHDRNGTTTFVLTTNGSSILEPVEHLRNILRWLHGLLSGELRQEDALDTIARRSIELAKGKILNYRSRLRSQCNQIQDQCDCTFLDRMLPDVLQGTAFDRQRLCRAAYDFRGSTEDRFLSAKAKSEVKVWRIIRHYIGRLGSYHAAAATVVTSAYDFADPLRNATVQWIEPSATLHRATGFRLVYDIPQLIAKVCPQLSHFAGRREEVTLRLAGAESLMQKYRNEKQTPVVHAEAAMAYHFHIKHLSFVHDIRYIGCSKPSCYCCDLYCANLPLDLIWRPCSGNAWLRWDLPRRKGDHPREAQEHWRIIHNMLDAIYQDIDKDIDGQRIAKSKPCKFRVGRQKAVFYVPPVLVCEHSKILYGLMHECDGDISKNSVALDDIHEDTFARFVEFLYTGEYAAAKPTTRVQSVEASAAEHSDEDHTPATSRADHNEHCACRFAPYWGSRPACACDSSCAENASETRAPPQPEPVSSVVTKAKRRPHNRFAKEPKDHFGTRWTPRRVGMQASHPEIAENEDSAASTHEQAWETFKTLTWPLAEKEAKGAEYSAQPNENDDEDYSQVFLSHARLHAFACIFDVSRLKALTLKNLHSTLTSFTIFDAGAGDVAALLIYSYKERDDRVVELRQLVSEYVACNVQALMRESSFRTVVRTCEEASFDLLELVVKRMQVQE</sequence>
<evidence type="ECO:0000256" key="1">
    <source>
        <dbReference type="SAM" id="MobiDB-lite"/>
    </source>
</evidence>
<dbReference type="OrthoDB" id="3251507at2759"/>